<evidence type="ECO:0000256" key="6">
    <source>
        <dbReference type="SAM" id="Phobius"/>
    </source>
</evidence>
<dbReference type="InterPro" id="IPR036890">
    <property type="entry name" value="HATPase_C_sf"/>
</dbReference>
<sequence length="586" mass="67055">MRKRFKYPTKLFTLMVLCFVGFNSLLLLISGVVYYGTYSEIAYREIRLAKKELLDETSQKLSNYVAGIQDTARFLVTNTMVQQYLSVEPESEYDFVFKSRQLYEEFQKLATVKAGLHSIELYTDWLIGYPTFQDQFMHPIKEAQAEGWLERMDRSDGYWIASHDHSSIGMISYVHQIIGNRGEILGIVKINIPDKMLFEILDKDGSAENVPDYYVVLDSGGNYIASVLPTGITVPERADEMVNAVSGTKYSVIQSDANSQYWMLLQLISKDVFKQSGKEIRTLIVGLLSALILLSIPLAFWVSRRLTSPIYGIVEGMRSIEKGDFNVRMNASSIQEYLYLTTHFNRMVHRLKELIGRLNQEHRDRREAEIQLLHAQIKPHFLYNTLDLIHWRALDYNAHEISLMVQQLSKLFRIGLSNDKWYVTVRDELAHARCYMAIQEYRQNFSTEYAENVESDLFDAIIPKIILQPFLENAVIHGFQNRHDNAVVHVDIEQRDEIGGKQLIVTIADNGCGLPDGFDIQTASGIGIRNVIDRIHLYCGPKYGVHIASGAHGGTQVIMNLPLIRNEEEMEQLTRSLSHEFDSLGG</sequence>
<dbReference type="InterPro" id="IPR050640">
    <property type="entry name" value="Bact_2-comp_sensor_kinase"/>
</dbReference>
<feature type="domain" description="HAMP" evidence="7">
    <location>
        <begin position="304"/>
        <end position="356"/>
    </location>
</feature>
<evidence type="ECO:0000313" key="9">
    <source>
        <dbReference type="Proteomes" id="UP000256869"/>
    </source>
</evidence>
<keyword evidence="6" id="KW-1133">Transmembrane helix</keyword>
<dbReference type="AlphaFoldDB" id="A0A3D9IJB9"/>
<organism evidence="8 9">
    <name type="scientific">Cohnella lupini</name>
    <dbReference type="NCBI Taxonomy" id="1294267"/>
    <lineage>
        <taxon>Bacteria</taxon>
        <taxon>Bacillati</taxon>
        <taxon>Bacillota</taxon>
        <taxon>Bacilli</taxon>
        <taxon>Bacillales</taxon>
        <taxon>Paenibacillaceae</taxon>
        <taxon>Cohnella</taxon>
    </lineage>
</organism>
<keyword evidence="9" id="KW-1185">Reference proteome</keyword>
<evidence type="ECO:0000256" key="2">
    <source>
        <dbReference type="ARBA" id="ARBA00022475"/>
    </source>
</evidence>
<feature type="transmembrane region" description="Helical" evidence="6">
    <location>
        <begin position="283"/>
        <end position="302"/>
    </location>
</feature>
<evidence type="ECO:0000259" key="7">
    <source>
        <dbReference type="PROSITE" id="PS50885"/>
    </source>
</evidence>
<protein>
    <submittedName>
        <fullName evidence="8">HAMP domain-containing protein</fullName>
    </submittedName>
</protein>
<evidence type="ECO:0000256" key="5">
    <source>
        <dbReference type="ARBA" id="ARBA00023136"/>
    </source>
</evidence>
<evidence type="ECO:0000256" key="1">
    <source>
        <dbReference type="ARBA" id="ARBA00004651"/>
    </source>
</evidence>
<dbReference type="Gene3D" id="3.30.565.10">
    <property type="entry name" value="Histidine kinase-like ATPase, C-terminal domain"/>
    <property type="match status" value="1"/>
</dbReference>
<dbReference type="SUPFAM" id="SSF55874">
    <property type="entry name" value="ATPase domain of HSP90 chaperone/DNA topoisomerase II/histidine kinase"/>
    <property type="match status" value="1"/>
</dbReference>
<dbReference type="PROSITE" id="PS50885">
    <property type="entry name" value="HAMP"/>
    <property type="match status" value="1"/>
</dbReference>
<gene>
    <name evidence="8" type="ORF">DFP95_105230</name>
</gene>
<feature type="transmembrane region" description="Helical" evidence="6">
    <location>
        <begin position="12"/>
        <end position="35"/>
    </location>
</feature>
<keyword evidence="6" id="KW-0812">Transmembrane</keyword>
<evidence type="ECO:0000256" key="3">
    <source>
        <dbReference type="ARBA" id="ARBA00022553"/>
    </source>
</evidence>
<keyword evidence="5 6" id="KW-0472">Membrane</keyword>
<dbReference type="PANTHER" id="PTHR34220">
    <property type="entry name" value="SENSOR HISTIDINE KINASE YPDA"/>
    <property type="match status" value="1"/>
</dbReference>
<dbReference type="CDD" id="cd06225">
    <property type="entry name" value="HAMP"/>
    <property type="match status" value="1"/>
</dbReference>
<comment type="subcellular location">
    <subcellularLocation>
        <location evidence="1">Cell membrane</location>
        <topology evidence="1">Multi-pass membrane protein</topology>
    </subcellularLocation>
</comment>
<dbReference type="SMART" id="SM00304">
    <property type="entry name" value="HAMP"/>
    <property type="match status" value="1"/>
</dbReference>
<keyword evidence="2" id="KW-1003">Cell membrane</keyword>
<dbReference type="GO" id="GO:0000155">
    <property type="term" value="F:phosphorelay sensor kinase activity"/>
    <property type="evidence" value="ECO:0007669"/>
    <property type="project" value="InterPro"/>
</dbReference>
<keyword evidence="4" id="KW-0808">Transferase</keyword>
<dbReference type="OrthoDB" id="2499756at2"/>
<dbReference type="Pfam" id="PF06580">
    <property type="entry name" value="His_kinase"/>
    <property type="match status" value="1"/>
</dbReference>
<dbReference type="SUPFAM" id="SSF158472">
    <property type="entry name" value="HAMP domain-like"/>
    <property type="match status" value="1"/>
</dbReference>
<dbReference type="PANTHER" id="PTHR34220:SF7">
    <property type="entry name" value="SENSOR HISTIDINE KINASE YPDA"/>
    <property type="match status" value="1"/>
</dbReference>
<dbReference type="Proteomes" id="UP000256869">
    <property type="component" value="Unassembled WGS sequence"/>
</dbReference>
<dbReference type="GO" id="GO:0005886">
    <property type="term" value="C:plasma membrane"/>
    <property type="evidence" value="ECO:0007669"/>
    <property type="project" value="UniProtKB-SubCell"/>
</dbReference>
<dbReference type="InterPro" id="IPR010559">
    <property type="entry name" value="Sig_transdc_His_kin_internal"/>
</dbReference>
<name>A0A3D9IJB9_9BACL</name>
<comment type="caution">
    <text evidence="8">The sequence shown here is derived from an EMBL/GenBank/DDBJ whole genome shotgun (WGS) entry which is preliminary data.</text>
</comment>
<dbReference type="InterPro" id="IPR003660">
    <property type="entry name" value="HAMP_dom"/>
</dbReference>
<dbReference type="Gene3D" id="6.10.340.10">
    <property type="match status" value="1"/>
</dbReference>
<evidence type="ECO:0000256" key="4">
    <source>
        <dbReference type="ARBA" id="ARBA00022679"/>
    </source>
</evidence>
<accession>A0A3D9IJB9</accession>
<evidence type="ECO:0000313" key="8">
    <source>
        <dbReference type="EMBL" id="RED61801.1"/>
    </source>
</evidence>
<proteinExistence type="predicted"/>
<keyword evidence="3" id="KW-0597">Phosphoprotein</keyword>
<dbReference type="Pfam" id="PF00672">
    <property type="entry name" value="HAMP"/>
    <property type="match status" value="1"/>
</dbReference>
<dbReference type="EMBL" id="QRDY01000005">
    <property type="protein sequence ID" value="RED61801.1"/>
    <property type="molecule type" value="Genomic_DNA"/>
</dbReference>
<dbReference type="RefSeq" id="WP_115992825.1">
    <property type="nucleotide sequence ID" value="NZ_QRDY01000005.1"/>
</dbReference>
<reference evidence="8 9" key="1">
    <citation type="submission" date="2018-07" db="EMBL/GenBank/DDBJ databases">
        <title>Genomic Encyclopedia of Type Strains, Phase III (KMG-III): the genomes of soil and plant-associated and newly described type strains.</title>
        <authorList>
            <person name="Whitman W."/>
        </authorList>
    </citation>
    <scope>NUCLEOTIDE SEQUENCE [LARGE SCALE GENOMIC DNA]</scope>
    <source>
        <strain evidence="8 9">CECT 8236</strain>
    </source>
</reference>